<dbReference type="AlphaFoldDB" id="A0A392VQ09"/>
<comment type="caution">
    <text evidence="1">The sequence shown here is derived from an EMBL/GenBank/DDBJ whole genome shotgun (WGS) entry which is preliminary data.</text>
</comment>
<keyword evidence="2" id="KW-1185">Reference proteome</keyword>
<evidence type="ECO:0000313" key="2">
    <source>
        <dbReference type="Proteomes" id="UP000265520"/>
    </source>
</evidence>
<name>A0A392VQ09_9FABA</name>
<organism evidence="1 2">
    <name type="scientific">Trifolium medium</name>
    <dbReference type="NCBI Taxonomy" id="97028"/>
    <lineage>
        <taxon>Eukaryota</taxon>
        <taxon>Viridiplantae</taxon>
        <taxon>Streptophyta</taxon>
        <taxon>Embryophyta</taxon>
        <taxon>Tracheophyta</taxon>
        <taxon>Spermatophyta</taxon>
        <taxon>Magnoliopsida</taxon>
        <taxon>eudicotyledons</taxon>
        <taxon>Gunneridae</taxon>
        <taxon>Pentapetalae</taxon>
        <taxon>rosids</taxon>
        <taxon>fabids</taxon>
        <taxon>Fabales</taxon>
        <taxon>Fabaceae</taxon>
        <taxon>Papilionoideae</taxon>
        <taxon>50 kb inversion clade</taxon>
        <taxon>NPAAA clade</taxon>
        <taxon>Hologalegina</taxon>
        <taxon>IRL clade</taxon>
        <taxon>Trifolieae</taxon>
        <taxon>Trifolium</taxon>
    </lineage>
</organism>
<dbReference type="Proteomes" id="UP000265520">
    <property type="component" value="Unassembled WGS sequence"/>
</dbReference>
<evidence type="ECO:0000313" key="1">
    <source>
        <dbReference type="EMBL" id="MCI89071.1"/>
    </source>
</evidence>
<proteinExistence type="predicted"/>
<feature type="non-terminal residue" evidence="1">
    <location>
        <position position="1"/>
    </location>
</feature>
<sequence length="48" mass="5242">VVSKSMVRRRVRPAPCIESLPDKSGQAACPVEQRKRQCKCSVAEKASA</sequence>
<reference evidence="1 2" key="1">
    <citation type="journal article" date="2018" name="Front. Plant Sci.">
        <title>Red Clover (Trifolium pratense) and Zigzag Clover (T. medium) - A Picture of Genomic Similarities and Differences.</title>
        <authorList>
            <person name="Dluhosova J."/>
            <person name="Istvanek J."/>
            <person name="Nedelnik J."/>
            <person name="Repkova J."/>
        </authorList>
    </citation>
    <scope>NUCLEOTIDE SEQUENCE [LARGE SCALE GENOMIC DNA]</scope>
    <source>
        <strain evidence="2">cv. 10/8</strain>
        <tissue evidence="1">Leaf</tissue>
    </source>
</reference>
<dbReference type="EMBL" id="LXQA011209389">
    <property type="protein sequence ID" value="MCI89071.1"/>
    <property type="molecule type" value="Genomic_DNA"/>
</dbReference>
<protein>
    <submittedName>
        <fullName evidence="1">Uncharacterized protein</fullName>
    </submittedName>
</protein>
<accession>A0A392VQ09</accession>